<dbReference type="InterPro" id="IPR035994">
    <property type="entry name" value="Nucleoside_phosphorylase_sf"/>
</dbReference>
<feature type="domain" description="Nucleoside phosphorylase" evidence="7">
    <location>
        <begin position="7"/>
        <end position="231"/>
    </location>
</feature>
<evidence type="ECO:0000313" key="9">
    <source>
        <dbReference type="Proteomes" id="UP000233482"/>
    </source>
</evidence>
<evidence type="ECO:0000256" key="1">
    <source>
        <dbReference type="ARBA" id="ARBA00004945"/>
    </source>
</evidence>
<dbReference type="HAMAP" id="MF_01684">
    <property type="entry name" value="Salvage_MtnN"/>
    <property type="match status" value="1"/>
</dbReference>
<feature type="binding site" evidence="6">
    <location>
        <begin position="177"/>
        <end position="178"/>
    </location>
    <ligand>
        <name>substrate</name>
    </ligand>
</feature>
<name>A0A855GZK9_9STAP</name>
<accession>A0A855GZK9</accession>
<comment type="catalytic activity">
    <reaction evidence="6">
        <text>S-methyl-5'-thioadenosine + H2O = 5-(methylsulfanyl)-D-ribose + adenine</text>
        <dbReference type="Rhea" id="RHEA:13617"/>
        <dbReference type="ChEBI" id="CHEBI:15377"/>
        <dbReference type="ChEBI" id="CHEBI:16708"/>
        <dbReference type="ChEBI" id="CHEBI:17509"/>
        <dbReference type="ChEBI" id="CHEBI:78440"/>
        <dbReference type="EC" id="3.2.2.9"/>
    </reaction>
</comment>
<keyword evidence="3 6" id="KW-0378">Hydrolase</keyword>
<dbReference type="GO" id="GO:0008930">
    <property type="term" value="F:methylthioadenosine nucleosidase activity"/>
    <property type="evidence" value="ECO:0007669"/>
    <property type="project" value="UniProtKB-UniRule"/>
</dbReference>
<dbReference type="GO" id="GO:0005829">
    <property type="term" value="C:cytosol"/>
    <property type="evidence" value="ECO:0007669"/>
    <property type="project" value="TreeGrafter"/>
</dbReference>
<feature type="binding site" evidence="6">
    <location>
        <position position="156"/>
    </location>
    <ligand>
        <name>substrate</name>
    </ligand>
</feature>
<evidence type="ECO:0000256" key="4">
    <source>
        <dbReference type="ARBA" id="ARBA00023167"/>
    </source>
</evidence>
<dbReference type="Pfam" id="PF01048">
    <property type="entry name" value="PNP_UDP_1"/>
    <property type="match status" value="1"/>
</dbReference>
<organism evidence="8 9">
    <name type="scientific">Macrococcoides caseolyticum</name>
    <dbReference type="NCBI Taxonomy" id="69966"/>
    <lineage>
        <taxon>Bacteria</taxon>
        <taxon>Bacillati</taxon>
        <taxon>Bacillota</taxon>
        <taxon>Bacilli</taxon>
        <taxon>Bacillales</taxon>
        <taxon>Staphylococcaceae</taxon>
        <taxon>Macrococcoides</taxon>
    </lineage>
</organism>
<dbReference type="InterPro" id="IPR010049">
    <property type="entry name" value="MTA_SAH_Nsdase"/>
</dbReference>
<comment type="pathway">
    <text evidence="1 6">Amino-acid biosynthesis; L-methionine biosynthesis via salvage pathway; S-methyl-5-thio-alpha-D-ribose 1-phosphate from S-methyl-5'-thioadenosine (hydrolase route): step 1/2.</text>
</comment>
<dbReference type="PANTHER" id="PTHR46832:SF1">
    <property type="entry name" value="5'-METHYLTHIOADENOSINE_S-ADENOSYLHOMOCYSTEINE NUCLEOSIDASE"/>
    <property type="match status" value="1"/>
</dbReference>
<dbReference type="NCBIfam" id="NF004079">
    <property type="entry name" value="PRK05584.1"/>
    <property type="match status" value="1"/>
</dbReference>
<feature type="active site" description="Proton acceptor" evidence="6">
    <location>
        <position position="16"/>
    </location>
</feature>
<dbReference type="AlphaFoldDB" id="A0A855GZK9"/>
<sequence>MWRKIMIGIIGAMEEEVAILKSEIQNLTTEKIAHVEIYRGILYGKDVVLMQSGIGKVNASICTTLLIANFKPDYIINTGSAGGLGSGLKVGDILVSTDVLHHDVDATAFGYAQGQVPMMPETYKADDMLIDKTKGAISQHNYTAQTGLIVSGDSFIGSAEMKASILEKFPHAMAVEMEAAAVAQTCYQFNTPFIITRAVSDLANGEAEMSFEQFLKVACVSSSNIVKSLLETL</sequence>
<dbReference type="EMBL" id="PIXC01000006">
    <property type="protein sequence ID" value="PKE26593.1"/>
    <property type="molecule type" value="Genomic_DNA"/>
</dbReference>
<comment type="function">
    <text evidence="6">Catalyzes the irreversible cleavage of the glycosidic bond in both 5'-methylthioadenosine (MTA) and S-adenosylhomocysteine (SAH/AdoHcy) to adenine and the corresponding thioribose, 5'-methylthioribose and S-ribosylhomocysteine, respectively. Also cleaves 5'-deoxyadenosine, a toxic by-product of radical S-adenosylmethionine (SAM) enzymes, into 5-deoxyribose and adenine.</text>
</comment>
<comment type="catalytic activity">
    <reaction evidence="6">
        <text>S-adenosyl-L-homocysteine + H2O = S-(5-deoxy-D-ribos-5-yl)-L-homocysteine + adenine</text>
        <dbReference type="Rhea" id="RHEA:17805"/>
        <dbReference type="ChEBI" id="CHEBI:15377"/>
        <dbReference type="ChEBI" id="CHEBI:16708"/>
        <dbReference type="ChEBI" id="CHEBI:57856"/>
        <dbReference type="ChEBI" id="CHEBI:58195"/>
        <dbReference type="EC" id="3.2.2.9"/>
    </reaction>
</comment>
<proteinExistence type="inferred from homology"/>
<dbReference type="InterPro" id="IPR000845">
    <property type="entry name" value="Nucleoside_phosphorylase_d"/>
</dbReference>
<evidence type="ECO:0000313" key="8">
    <source>
        <dbReference type="EMBL" id="PKE26593.1"/>
    </source>
</evidence>
<protein>
    <recommendedName>
        <fullName evidence="6">5'-methylthioadenosine/S-adenosylhomocysteine nucleosidase</fullName>
        <shortName evidence="6">MTA/SAH nucleosidase</shortName>
        <shortName evidence="6">MTAN</shortName>
        <ecNumber evidence="6">3.2.2.9</ecNumber>
    </recommendedName>
    <alternativeName>
        <fullName evidence="6">5'-deoxyadenosine nucleosidase</fullName>
        <shortName evidence="6">DOA nucleosidase</shortName>
        <shortName evidence="6">dAdo nucleosidase</shortName>
    </alternativeName>
    <alternativeName>
        <fullName evidence="6">5'-methylthioadenosine nucleosidase</fullName>
        <shortName evidence="6">MTA nucleosidase</shortName>
    </alternativeName>
    <alternativeName>
        <fullName evidence="6">S-adenosylhomocysteine nucleosidase</fullName>
        <shortName evidence="6">AdoHcy nucleosidase</shortName>
        <shortName evidence="6">SAH nucleosidase</shortName>
        <shortName evidence="6">SRH nucleosidase</shortName>
    </alternativeName>
</protein>
<keyword evidence="8" id="KW-0326">Glycosidase</keyword>
<dbReference type="EC" id="3.2.2.9" evidence="6"/>
<evidence type="ECO:0000259" key="7">
    <source>
        <dbReference type="Pfam" id="PF01048"/>
    </source>
</evidence>
<evidence type="ECO:0000256" key="6">
    <source>
        <dbReference type="HAMAP-Rule" id="MF_01684"/>
    </source>
</evidence>
<dbReference type="NCBIfam" id="TIGR01704">
    <property type="entry name" value="MTA_SAH-Nsdase"/>
    <property type="match status" value="1"/>
</dbReference>
<reference evidence="8 9" key="1">
    <citation type="submission" date="2017-12" db="EMBL/GenBank/DDBJ databases">
        <title>Genomics of Macrococcus caseolyticus.</title>
        <authorList>
            <person name="MacFadyen A.C."/>
            <person name="Paterson G.K."/>
        </authorList>
    </citation>
    <scope>NUCLEOTIDE SEQUENCE [LARGE SCALE GENOMIC DNA]</scope>
    <source>
        <strain evidence="8 9">5788_EF188</strain>
    </source>
</reference>
<dbReference type="SUPFAM" id="SSF53167">
    <property type="entry name" value="Purine and uridine phosphorylases"/>
    <property type="match status" value="1"/>
</dbReference>
<evidence type="ECO:0000256" key="5">
    <source>
        <dbReference type="ARBA" id="ARBA00050313"/>
    </source>
</evidence>
<dbReference type="GO" id="GO:0019284">
    <property type="term" value="P:L-methionine salvage from S-adenosylmethionine"/>
    <property type="evidence" value="ECO:0007669"/>
    <property type="project" value="TreeGrafter"/>
</dbReference>
<feature type="binding site" evidence="6">
    <location>
        <position position="82"/>
    </location>
    <ligand>
        <name>substrate</name>
    </ligand>
</feature>
<dbReference type="Proteomes" id="UP000233482">
    <property type="component" value="Unassembled WGS sequence"/>
</dbReference>
<dbReference type="PANTHER" id="PTHR46832">
    <property type="entry name" value="5'-METHYLTHIOADENOSINE/S-ADENOSYLHOMOCYSTEINE NUCLEOSIDASE"/>
    <property type="match status" value="1"/>
</dbReference>
<comment type="catalytic activity">
    <reaction evidence="5">
        <text>5'-deoxyadenosine + H2O = 5-deoxy-D-ribose + adenine</text>
        <dbReference type="Rhea" id="RHEA:29859"/>
        <dbReference type="ChEBI" id="CHEBI:15377"/>
        <dbReference type="ChEBI" id="CHEBI:16708"/>
        <dbReference type="ChEBI" id="CHEBI:17319"/>
        <dbReference type="ChEBI" id="CHEBI:149540"/>
        <dbReference type="EC" id="3.2.2.9"/>
    </reaction>
    <physiologicalReaction direction="left-to-right" evidence="5">
        <dbReference type="Rhea" id="RHEA:29860"/>
    </physiologicalReaction>
</comment>
<comment type="similarity">
    <text evidence="6">Belongs to the PNP/UDP phosphorylase family. MtnN subfamily.</text>
</comment>
<dbReference type="Gene3D" id="3.40.50.1580">
    <property type="entry name" value="Nucleoside phosphorylase domain"/>
    <property type="match status" value="1"/>
</dbReference>
<evidence type="ECO:0000256" key="2">
    <source>
        <dbReference type="ARBA" id="ARBA00022605"/>
    </source>
</evidence>
<dbReference type="FunFam" id="3.40.50.1580:FF:000001">
    <property type="entry name" value="MTA/SAH nucleosidase family protein"/>
    <property type="match status" value="1"/>
</dbReference>
<dbReference type="GO" id="GO:0008782">
    <property type="term" value="F:adenosylhomocysteine nucleosidase activity"/>
    <property type="evidence" value="ECO:0007669"/>
    <property type="project" value="UniProtKB-UniRule"/>
</dbReference>
<dbReference type="CDD" id="cd09008">
    <property type="entry name" value="MTAN"/>
    <property type="match status" value="1"/>
</dbReference>
<dbReference type="GO" id="GO:0019509">
    <property type="term" value="P:L-methionine salvage from methylthioadenosine"/>
    <property type="evidence" value="ECO:0007669"/>
    <property type="project" value="UniProtKB-UniRule"/>
</dbReference>
<keyword evidence="4 6" id="KW-0486">Methionine biosynthesis</keyword>
<feature type="active site" description="Proton donor" evidence="6">
    <location>
        <position position="201"/>
    </location>
</feature>
<dbReference type="UniPathway" id="UPA00904">
    <property type="reaction ID" value="UER00871"/>
</dbReference>
<dbReference type="GO" id="GO:0009164">
    <property type="term" value="P:nucleoside catabolic process"/>
    <property type="evidence" value="ECO:0007669"/>
    <property type="project" value="InterPro"/>
</dbReference>
<keyword evidence="2 6" id="KW-0028">Amino-acid biosynthesis</keyword>
<gene>
    <name evidence="6" type="primary">mtnN</name>
    <name evidence="8" type="ORF">CW686_03795</name>
</gene>
<comment type="caution">
    <text evidence="8">The sequence shown here is derived from an EMBL/GenBank/DDBJ whole genome shotgun (WGS) entry which is preliminary data.</text>
</comment>
<evidence type="ECO:0000256" key="3">
    <source>
        <dbReference type="ARBA" id="ARBA00022801"/>
    </source>
</evidence>